<dbReference type="SUPFAM" id="SSF53756">
    <property type="entry name" value="UDP-Glycosyltransferase/glycogen phosphorylase"/>
    <property type="match status" value="1"/>
</dbReference>
<organism evidence="4 5">
    <name type="scientific">Asanoa iriomotensis</name>
    <dbReference type="NCBI Taxonomy" id="234613"/>
    <lineage>
        <taxon>Bacteria</taxon>
        <taxon>Bacillati</taxon>
        <taxon>Actinomycetota</taxon>
        <taxon>Actinomycetes</taxon>
        <taxon>Micromonosporales</taxon>
        <taxon>Micromonosporaceae</taxon>
        <taxon>Asanoa</taxon>
    </lineage>
</organism>
<dbReference type="Pfam" id="PF13692">
    <property type="entry name" value="Glyco_trans_1_4"/>
    <property type="match status" value="1"/>
</dbReference>
<comment type="caution">
    <text evidence="4">The sequence shown here is derived from an EMBL/GenBank/DDBJ whole genome shotgun (WGS) entry which is preliminary data.</text>
</comment>
<evidence type="ECO:0000313" key="5">
    <source>
        <dbReference type="Proteomes" id="UP000624325"/>
    </source>
</evidence>
<keyword evidence="5" id="KW-1185">Reference proteome</keyword>
<evidence type="ECO:0000256" key="2">
    <source>
        <dbReference type="ARBA" id="ARBA00022679"/>
    </source>
</evidence>
<gene>
    <name evidence="4" type="ORF">Air01nite_65190</name>
</gene>
<dbReference type="Gene3D" id="3.40.50.2000">
    <property type="entry name" value="Glycogen Phosphorylase B"/>
    <property type="match status" value="2"/>
</dbReference>
<keyword evidence="2" id="KW-0808">Transferase</keyword>
<evidence type="ECO:0000259" key="3">
    <source>
        <dbReference type="Pfam" id="PF13579"/>
    </source>
</evidence>
<proteinExistence type="predicted"/>
<reference evidence="4 5" key="1">
    <citation type="submission" date="2021-01" db="EMBL/GenBank/DDBJ databases">
        <title>Whole genome shotgun sequence of Asanoa iriomotensis NBRC 100142.</title>
        <authorList>
            <person name="Komaki H."/>
            <person name="Tamura T."/>
        </authorList>
    </citation>
    <scope>NUCLEOTIDE SEQUENCE [LARGE SCALE GENOMIC DNA]</scope>
    <source>
        <strain evidence="4 5">NBRC 100142</strain>
    </source>
</reference>
<accession>A0ABQ4CCD1</accession>
<name>A0ABQ4CCD1_9ACTN</name>
<dbReference type="RefSeq" id="WP_203707239.1">
    <property type="nucleotide sequence ID" value="NZ_BAAALU010000016.1"/>
</dbReference>
<keyword evidence="1" id="KW-0328">Glycosyltransferase</keyword>
<sequence length="468" mass="51605">MERSATNLVHRSPDSTGSRPHVIYLAIGFPPAAKSSAYRMRETANQFAAAGWDVTVVTIRQESWEREYGLDHTLSAGVDPRITIVELPLERADLETDIRKFSAARSLRPRDWIYQQRQQSLKLFPEPVFGSWRPALEQAVLRLHRERPADLLVATCVPYVNLAATWRLWQEHRVPYVVDFRDGWSVDVINGGEAFTRDSVSGGWEAKLLGDAAAFWCVNEPIAEWYRERYPDVAPRVRVVRNGFDRDSIPAEPHRPDPGAGLTFGYLGALNLPLPLLKATLEGWHAARESEPLLAGARFEVRGHVGAGWAREDNPHMEALRAAAADGVTFGGPVPKAEVAQAYARWDALVLMVTGGRYMTSGKVYEFMAAGLPVVSAHEVEHDAATVLADYPLWAGPPAMDAAGLAHAFRLAAHKAVETSDADRAAARRTADRYARDTQLEPAVREVTELIRSGGATVSRQAAGEGHQ</sequence>
<dbReference type="InterPro" id="IPR028098">
    <property type="entry name" value="Glyco_trans_4-like_N"/>
</dbReference>
<dbReference type="Proteomes" id="UP000624325">
    <property type="component" value="Unassembled WGS sequence"/>
</dbReference>
<evidence type="ECO:0000313" key="4">
    <source>
        <dbReference type="EMBL" id="GIF60424.1"/>
    </source>
</evidence>
<dbReference type="Pfam" id="PF13579">
    <property type="entry name" value="Glyco_trans_4_4"/>
    <property type="match status" value="1"/>
</dbReference>
<protein>
    <recommendedName>
        <fullName evidence="3">Glycosyltransferase subfamily 4-like N-terminal domain-containing protein</fullName>
    </recommendedName>
</protein>
<feature type="domain" description="Glycosyltransferase subfamily 4-like N-terminal" evidence="3">
    <location>
        <begin position="38"/>
        <end position="243"/>
    </location>
</feature>
<dbReference type="EMBL" id="BONC01000067">
    <property type="protein sequence ID" value="GIF60424.1"/>
    <property type="molecule type" value="Genomic_DNA"/>
</dbReference>
<evidence type="ECO:0000256" key="1">
    <source>
        <dbReference type="ARBA" id="ARBA00022676"/>
    </source>
</evidence>